<dbReference type="Pfam" id="PF04782">
    <property type="entry name" value="DUF632"/>
    <property type="match status" value="1"/>
</dbReference>
<feature type="compositionally biased region" description="Low complexity" evidence="1">
    <location>
        <begin position="262"/>
        <end position="272"/>
    </location>
</feature>
<feature type="region of interest" description="Disordered" evidence="1">
    <location>
        <begin position="209"/>
        <end position="233"/>
    </location>
</feature>
<keyword evidence="5" id="KW-1185">Reference proteome</keyword>
<dbReference type="InterPro" id="IPR006868">
    <property type="entry name" value="DUF630"/>
</dbReference>
<dbReference type="PANTHER" id="PTHR21450">
    <property type="entry name" value="PROTEIN ALTERED PHOSPHATE STARVATION RESPONSE 1"/>
    <property type="match status" value="1"/>
</dbReference>
<feature type="region of interest" description="Disordered" evidence="1">
    <location>
        <begin position="150"/>
        <end position="188"/>
    </location>
</feature>
<evidence type="ECO:0000313" key="4">
    <source>
        <dbReference type="EMBL" id="KAF8702469.1"/>
    </source>
</evidence>
<evidence type="ECO:0000259" key="2">
    <source>
        <dbReference type="Pfam" id="PF04782"/>
    </source>
</evidence>
<proteinExistence type="predicted"/>
<feature type="domain" description="DUF630" evidence="3">
    <location>
        <begin position="1"/>
        <end position="55"/>
    </location>
</feature>
<feature type="compositionally biased region" description="Pro residues" evidence="1">
    <location>
        <begin position="101"/>
        <end position="124"/>
    </location>
</feature>
<sequence>MGCKGSKLDDQEAVALCRARAVLLAAAVRHRYALADAHAALADSIESVASPLHRLLRLHPPPPPPDLTLPSDRKPFDPPPPPASRGHSSSHIQFTASSPGSDPPSPEPDSPPRVVPEHQPPPTQPHYGYGYGYAPQPAYPYPASVAVTQPAPAPEPGSLQFHYARSRPPPASVAVTQRAPGPPDRVMRFGSFDAAGGYAQHYGYGAQAPPPMAAAQRPTPATAPPSPPKPASSWDFLNVFENYDSYDYDNYYYESAAAGATPAAAAPYTPSRSSREVREEEGIPDLEDDEEQDGVPVVKEMAGPAGSGGARSRRSSLGGVSITGELDDPGNIIAHDDVTGELRRRPPAHGNVFVHAPGPPPRRVVVDNANVAGEMKAQLVHTAEAVRQLAPLLEVGRPSYQGRSSVYHSSSKMISVISVSQLGCKDMDLLDIGVPGKVVDSQTLSSALEKLFFWERKLYSEVKAEEKMRLLIAKNSKRLKLLDRKGAEPQKIDATRNLLRKLSTKIRISVRVIAKISRKINKLRDEELWPQVNALIQGFVLMWQDKLDSYHSQCQVISEAKNLTSVMSGGNGQDLAMEFEVELIKWIISFSSWVNAQRNFVKALNGWLALCLNYEPEDNATGVPSNSPGSVGAPLVFVICNKWSQAMDRISEEDVVNAMQALLSSVRHSWEHQYLEQSEQTIAIREREKWVKTLERKTQEINKEADELNKKLALVPSRQRLHVPRTVQLYEAHCVEASNLHINLRLVLEALENFAANSLQAFQEVLKCAEGARLPRENVRREHRSSNRSSNYRTSS</sequence>
<dbReference type="PANTHER" id="PTHR21450:SF38">
    <property type="entry name" value="OS04G0562800 PROTEIN"/>
    <property type="match status" value="1"/>
</dbReference>
<feature type="region of interest" description="Disordered" evidence="1">
    <location>
        <begin position="777"/>
        <end position="796"/>
    </location>
</feature>
<dbReference type="EMBL" id="JACEFO010001785">
    <property type="protein sequence ID" value="KAF8702469.1"/>
    <property type="molecule type" value="Genomic_DNA"/>
</dbReference>
<dbReference type="Proteomes" id="UP000636709">
    <property type="component" value="Unassembled WGS sequence"/>
</dbReference>
<dbReference type="Pfam" id="PF04783">
    <property type="entry name" value="DUF630"/>
    <property type="match status" value="1"/>
</dbReference>
<dbReference type="OrthoDB" id="658187at2759"/>
<feature type="region of interest" description="Disordered" evidence="1">
    <location>
        <begin position="56"/>
        <end position="131"/>
    </location>
</feature>
<dbReference type="InterPro" id="IPR006867">
    <property type="entry name" value="DUF632"/>
</dbReference>
<evidence type="ECO:0008006" key="6">
    <source>
        <dbReference type="Google" id="ProtNLM"/>
    </source>
</evidence>
<name>A0A835BW53_9POAL</name>
<feature type="compositionally biased region" description="Low complexity" evidence="1">
    <location>
        <begin position="209"/>
        <end position="220"/>
    </location>
</feature>
<feature type="region of interest" description="Disordered" evidence="1">
    <location>
        <begin position="262"/>
        <end position="332"/>
    </location>
</feature>
<feature type="domain" description="DUF632" evidence="2">
    <location>
        <begin position="370"/>
        <end position="668"/>
    </location>
</feature>
<feature type="compositionally biased region" description="Acidic residues" evidence="1">
    <location>
        <begin position="282"/>
        <end position="293"/>
    </location>
</feature>
<gene>
    <name evidence="4" type="ORF">HU200_032847</name>
</gene>
<evidence type="ECO:0000259" key="3">
    <source>
        <dbReference type="Pfam" id="PF04783"/>
    </source>
</evidence>
<evidence type="ECO:0000313" key="5">
    <source>
        <dbReference type="Proteomes" id="UP000636709"/>
    </source>
</evidence>
<comment type="caution">
    <text evidence="4">The sequence shown here is derived from an EMBL/GenBank/DDBJ whole genome shotgun (WGS) entry which is preliminary data.</text>
</comment>
<feature type="compositionally biased region" description="Polar residues" evidence="1">
    <location>
        <begin position="86"/>
        <end position="96"/>
    </location>
</feature>
<accession>A0A835BW53</accession>
<protein>
    <recommendedName>
        <fullName evidence="6">BZIP transcription factor</fullName>
    </recommendedName>
</protein>
<reference evidence="4" key="1">
    <citation type="submission" date="2020-07" db="EMBL/GenBank/DDBJ databases">
        <title>Genome sequence and genetic diversity analysis of an under-domesticated orphan crop, white fonio (Digitaria exilis).</title>
        <authorList>
            <person name="Bennetzen J.L."/>
            <person name="Chen S."/>
            <person name="Ma X."/>
            <person name="Wang X."/>
            <person name="Yssel A.E.J."/>
            <person name="Chaluvadi S.R."/>
            <person name="Johnson M."/>
            <person name="Gangashetty P."/>
            <person name="Hamidou F."/>
            <person name="Sanogo M.D."/>
            <person name="Zwaenepoel A."/>
            <person name="Wallace J."/>
            <person name="Van De Peer Y."/>
            <person name="Van Deynze A."/>
        </authorList>
    </citation>
    <scope>NUCLEOTIDE SEQUENCE</scope>
    <source>
        <tissue evidence="4">Leaves</tissue>
    </source>
</reference>
<evidence type="ECO:0000256" key="1">
    <source>
        <dbReference type="SAM" id="MobiDB-lite"/>
    </source>
</evidence>
<feature type="compositionally biased region" description="Pro residues" evidence="1">
    <location>
        <begin position="221"/>
        <end position="230"/>
    </location>
</feature>
<dbReference type="AlphaFoldDB" id="A0A835BW53"/>
<organism evidence="4 5">
    <name type="scientific">Digitaria exilis</name>
    <dbReference type="NCBI Taxonomy" id="1010633"/>
    <lineage>
        <taxon>Eukaryota</taxon>
        <taxon>Viridiplantae</taxon>
        <taxon>Streptophyta</taxon>
        <taxon>Embryophyta</taxon>
        <taxon>Tracheophyta</taxon>
        <taxon>Spermatophyta</taxon>
        <taxon>Magnoliopsida</taxon>
        <taxon>Liliopsida</taxon>
        <taxon>Poales</taxon>
        <taxon>Poaceae</taxon>
        <taxon>PACMAD clade</taxon>
        <taxon>Panicoideae</taxon>
        <taxon>Panicodae</taxon>
        <taxon>Paniceae</taxon>
        <taxon>Anthephorinae</taxon>
        <taxon>Digitaria</taxon>
    </lineage>
</organism>
<feature type="compositionally biased region" description="Low complexity" evidence="1">
    <location>
        <begin position="787"/>
        <end position="796"/>
    </location>
</feature>